<sequence>MTQRAEDRLRRVVLVLLLIVVADGDHHTVDCCLETPSAVALTVLLGHAVVDGPSEACVSCTRIDAQRCLMSDVEPLPQGPHPQAESLTVEPTPNAQSFDAAPAKQACAFRGHDESVNSKNQGNFIELIKHSAECSKEIAQVVLENAPSYAKYTSSDIQKELLNILANKVRNKIRKELGDGKFCILVDKALDECDKEQMVILLRYDLLVENISGQGYDGASNMRGAWNGLQALFLKDCPYAYYIHCFAHQRQLALVGASNDVLDVCLFFSALGLIVNVLTSSAKRLSELKYVWEAEIIDLIASGEVQTGTGANQIHTLQRLRATRWSSHFRSVSRLLDLFSVVHEVLGKLVECGPNNSIRGEAKCACESMTSFKFVFILHLLNQVLGTLELLTLSSTLNPIDAFKSLKIEDICSLAERFYPEDFTKIELQALRRQLECFEIDIHSLQEFQNITSLSELCRRLVETRKSHIYFLLDRLIRLALTLLVSTATTERAFSAMKLIKTTHRNKIENEFLSDCMVIYIEREIADNSDSDAIVDEFSFLKNRRT</sequence>
<name>A0ACB8NUW8_CITSI</name>
<comment type="caution">
    <text evidence="1">The sequence shown here is derived from an EMBL/GenBank/DDBJ whole genome shotgun (WGS) entry which is preliminary data.</text>
</comment>
<protein>
    <submittedName>
        <fullName evidence="1">TTF-type domain-containing protein</fullName>
    </submittedName>
</protein>
<evidence type="ECO:0000313" key="1">
    <source>
        <dbReference type="EMBL" id="KAH9801546.1"/>
    </source>
</evidence>
<organism evidence="1 2">
    <name type="scientific">Citrus sinensis</name>
    <name type="common">Sweet orange</name>
    <name type="synonym">Citrus aurantium var. sinensis</name>
    <dbReference type="NCBI Taxonomy" id="2711"/>
    <lineage>
        <taxon>Eukaryota</taxon>
        <taxon>Viridiplantae</taxon>
        <taxon>Streptophyta</taxon>
        <taxon>Embryophyta</taxon>
        <taxon>Tracheophyta</taxon>
        <taxon>Spermatophyta</taxon>
        <taxon>Magnoliopsida</taxon>
        <taxon>eudicotyledons</taxon>
        <taxon>Gunneridae</taxon>
        <taxon>Pentapetalae</taxon>
        <taxon>rosids</taxon>
        <taxon>malvids</taxon>
        <taxon>Sapindales</taxon>
        <taxon>Rutaceae</taxon>
        <taxon>Aurantioideae</taxon>
        <taxon>Citrus</taxon>
    </lineage>
</organism>
<keyword evidence="2" id="KW-1185">Reference proteome</keyword>
<dbReference type="Proteomes" id="UP000829398">
    <property type="component" value="Chromosome 1"/>
</dbReference>
<gene>
    <name evidence="1" type="ORF">KPL71_001078</name>
</gene>
<reference evidence="2" key="1">
    <citation type="journal article" date="2023" name="Hortic. Res.">
        <title>A chromosome-level phased genome enabling allele-level studies in sweet orange: a case study on citrus Huanglongbing tolerance.</title>
        <authorList>
            <person name="Wu B."/>
            <person name="Yu Q."/>
            <person name="Deng Z."/>
            <person name="Duan Y."/>
            <person name="Luo F."/>
            <person name="Gmitter F. Jr."/>
        </authorList>
    </citation>
    <scope>NUCLEOTIDE SEQUENCE [LARGE SCALE GENOMIC DNA]</scope>
    <source>
        <strain evidence="2">cv. Valencia</strain>
    </source>
</reference>
<proteinExistence type="predicted"/>
<accession>A0ACB8NUW8</accession>
<evidence type="ECO:0000313" key="2">
    <source>
        <dbReference type="Proteomes" id="UP000829398"/>
    </source>
</evidence>
<dbReference type="EMBL" id="CM039170">
    <property type="protein sequence ID" value="KAH9801546.1"/>
    <property type="molecule type" value="Genomic_DNA"/>
</dbReference>